<evidence type="ECO:0000256" key="7">
    <source>
        <dbReference type="SAM" id="Phobius"/>
    </source>
</evidence>
<dbReference type="EMBL" id="JAGPNK010000001">
    <property type="protein sequence ID" value="KAH7329422.1"/>
    <property type="molecule type" value="Genomic_DNA"/>
</dbReference>
<feature type="region of interest" description="Disordered" evidence="6">
    <location>
        <begin position="1"/>
        <end position="26"/>
    </location>
</feature>
<keyword evidence="5 7" id="KW-0472">Membrane</keyword>
<feature type="transmembrane region" description="Helical" evidence="7">
    <location>
        <begin position="516"/>
        <end position="537"/>
    </location>
</feature>
<feature type="transmembrane region" description="Helical" evidence="7">
    <location>
        <begin position="437"/>
        <end position="461"/>
    </location>
</feature>
<evidence type="ECO:0000256" key="4">
    <source>
        <dbReference type="ARBA" id="ARBA00022989"/>
    </source>
</evidence>
<evidence type="ECO:0000313" key="10">
    <source>
        <dbReference type="Proteomes" id="UP000813444"/>
    </source>
</evidence>
<sequence>MEPADKDTSLLDSEMEAKKEDGSVVEEAERESQAAYLAGLPLVSFMTGLVLVMFLSLLDMSIIGTAIPQITSDFHRLEDVGWYVGAYQLASATVQPLAGKLYIYFDTKYTYMCFFLVFLIGSAICGAAQSSDMLIIGRAIGGMGFSGLGNGTIIFFAEIFPFEKRAFYTSIVMGIGQIGVILGPLLGGLFTEHASWRWSFYINLPIGGLAAILLLLPKVPSNISKPEINASVLRSLIPKLDLFGFVIFTPASIMFLLALQLGPSSDYTWQSPVVIGLLCGGVAMLALFLIWEWRMGEEAMIPLAIVSRRTLWTSALNFALLMCVTVCYSTFVPIYFQSVRGYSPTMSGVYMLAGILAQIISVLVAGALLRPFGYYIPWALAAGVGAAVGSGLISTWSPSTGLGQLIGFQILYGIRGAGLQLGIIAMQSTLPLKEASVGTSFLVFCQNFLTAVAVTIANVIFQETLVSSISANAPGVDVDAAVAAGGSAEAVRALVPPGSSSLDAVLHAYTDGFRNVMYFAIGVSIVAFATSFGMGWVDLRKITPEKKTEADTDKA</sequence>
<dbReference type="Gene3D" id="1.20.1250.20">
    <property type="entry name" value="MFS general substrate transporter like domains"/>
    <property type="match status" value="2"/>
</dbReference>
<keyword evidence="10" id="KW-1185">Reference proteome</keyword>
<feature type="transmembrane region" description="Helical" evidence="7">
    <location>
        <begin position="311"/>
        <end position="336"/>
    </location>
</feature>
<dbReference type="InterPro" id="IPR011701">
    <property type="entry name" value="MFS"/>
</dbReference>
<comment type="subcellular location">
    <subcellularLocation>
        <location evidence="1">Membrane</location>
        <topology evidence="1">Multi-pass membrane protein</topology>
    </subcellularLocation>
</comment>
<dbReference type="InterPro" id="IPR020846">
    <property type="entry name" value="MFS_dom"/>
</dbReference>
<feature type="transmembrane region" description="Helical" evidence="7">
    <location>
        <begin position="34"/>
        <end position="58"/>
    </location>
</feature>
<reference evidence="9" key="1">
    <citation type="journal article" date="2021" name="Nat. Commun.">
        <title>Genetic determinants of endophytism in the Arabidopsis root mycobiome.</title>
        <authorList>
            <person name="Mesny F."/>
            <person name="Miyauchi S."/>
            <person name="Thiergart T."/>
            <person name="Pickel B."/>
            <person name="Atanasova L."/>
            <person name="Karlsson M."/>
            <person name="Huettel B."/>
            <person name="Barry K.W."/>
            <person name="Haridas S."/>
            <person name="Chen C."/>
            <person name="Bauer D."/>
            <person name="Andreopoulos W."/>
            <person name="Pangilinan J."/>
            <person name="LaButti K."/>
            <person name="Riley R."/>
            <person name="Lipzen A."/>
            <person name="Clum A."/>
            <person name="Drula E."/>
            <person name="Henrissat B."/>
            <person name="Kohler A."/>
            <person name="Grigoriev I.V."/>
            <person name="Martin F.M."/>
            <person name="Hacquard S."/>
        </authorList>
    </citation>
    <scope>NUCLEOTIDE SEQUENCE</scope>
    <source>
        <strain evidence="9">MPI-CAGE-CH-0235</strain>
    </source>
</reference>
<feature type="compositionally biased region" description="Basic and acidic residues" evidence="6">
    <location>
        <begin position="1"/>
        <end position="22"/>
    </location>
</feature>
<dbReference type="SUPFAM" id="SSF103473">
    <property type="entry name" value="MFS general substrate transporter"/>
    <property type="match status" value="2"/>
</dbReference>
<comment type="caution">
    <text evidence="9">The sequence shown here is derived from an EMBL/GenBank/DDBJ whole genome shotgun (WGS) entry which is preliminary data.</text>
</comment>
<feature type="transmembrane region" description="Helical" evidence="7">
    <location>
        <begin position="166"/>
        <end position="186"/>
    </location>
</feature>
<evidence type="ECO:0000256" key="1">
    <source>
        <dbReference type="ARBA" id="ARBA00004141"/>
    </source>
</evidence>
<dbReference type="AlphaFoldDB" id="A0A8K0T8T9"/>
<dbReference type="GO" id="GO:0005886">
    <property type="term" value="C:plasma membrane"/>
    <property type="evidence" value="ECO:0007669"/>
    <property type="project" value="TreeGrafter"/>
</dbReference>
<feature type="transmembrane region" description="Helical" evidence="7">
    <location>
        <begin position="402"/>
        <end position="425"/>
    </location>
</feature>
<dbReference type="PROSITE" id="PS50850">
    <property type="entry name" value="MFS"/>
    <property type="match status" value="1"/>
</dbReference>
<feature type="transmembrane region" description="Helical" evidence="7">
    <location>
        <begin position="240"/>
        <end position="261"/>
    </location>
</feature>
<dbReference type="PANTHER" id="PTHR23501">
    <property type="entry name" value="MAJOR FACILITATOR SUPERFAMILY"/>
    <property type="match status" value="1"/>
</dbReference>
<feature type="transmembrane region" description="Helical" evidence="7">
    <location>
        <begin position="348"/>
        <end position="369"/>
    </location>
</feature>
<evidence type="ECO:0000256" key="2">
    <source>
        <dbReference type="ARBA" id="ARBA00007520"/>
    </source>
</evidence>
<protein>
    <submittedName>
        <fullName evidence="9">Major facilitator superfamily-domain-containing protein</fullName>
    </submittedName>
</protein>
<feature type="transmembrane region" description="Helical" evidence="7">
    <location>
        <begin position="109"/>
        <end position="129"/>
    </location>
</feature>
<dbReference type="OrthoDB" id="10021397at2759"/>
<name>A0A8K0T8T9_9HYPO</name>
<dbReference type="GO" id="GO:0022857">
    <property type="term" value="F:transmembrane transporter activity"/>
    <property type="evidence" value="ECO:0007669"/>
    <property type="project" value="InterPro"/>
</dbReference>
<dbReference type="InterPro" id="IPR036259">
    <property type="entry name" value="MFS_trans_sf"/>
</dbReference>
<dbReference type="Pfam" id="PF07690">
    <property type="entry name" value="MFS_1"/>
    <property type="match status" value="1"/>
</dbReference>
<evidence type="ECO:0000256" key="5">
    <source>
        <dbReference type="ARBA" id="ARBA00023136"/>
    </source>
</evidence>
<keyword evidence="3 7" id="KW-0812">Transmembrane</keyword>
<feature type="transmembrane region" description="Helical" evidence="7">
    <location>
        <begin position="135"/>
        <end position="157"/>
    </location>
</feature>
<organism evidence="9 10">
    <name type="scientific">Stachybotrys elegans</name>
    <dbReference type="NCBI Taxonomy" id="80388"/>
    <lineage>
        <taxon>Eukaryota</taxon>
        <taxon>Fungi</taxon>
        <taxon>Dikarya</taxon>
        <taxon>Ascomycota</taxon>
        <taxon>Pezizomycotina</taxon>
        <taxon>Sordariomycetes</taxon>
        <taxon>Hypocreomycetidae</taxon>
        <taxon>Hypocreales</taxon>
        <taxon>Stachybotryaceae</taxon>
        <taxon>Stachybotrys</taxon>
    </lineage>
</organism>
<feature type="domain" description="Major facilitator superfamily (MFS) profile" evidence="8">
    <location>
        <begin position="45"/>
        <end position="547"/>
    </location>
</feature>
<evidence type="ECO:0000256" key="6">
    <source>
        <dbReference type="SAM" id="MobiDB-lite"/>
    </source>
</evidence>
<feature type="transmembrane region" description="Helical" evidence="7">
    <location>
        <begin position="198"/>
        <end position="219"/>
    </location>
</feature>
<dbReference type="PANTHER" id="PTHR23501:SF193">
    <property type="entry name" value="MULTIDRUG TRANSPORTER, PUTATIVE (AFU_ORTHOLOGUE AFUA_8G00940)-RELATED"/>
    <property type="match status" value="1"/>
</dbReference>
<dbReference type="Proteomes" id="UP000813444">
    <property type="component" value="Unassembled WGS sequence"/>
</dbReference>
<evidence type="ECO:0000256" key="3">
    <source>
        <dbReference type="ARBA" id="ARBA00022692"/>
    </source>
</evidence>
<feature type="transmembrane region" description="Helical" evidence="7">
    <location>
        <begin position="273"/>
        <end position="291"/>
    </location>
</feature>
<evidence type="ECO:0000313" key="9">
    <source>
        <dbReference type="EMBL" id="KAH7329422.1"/>
    </source>
</evidence>
<evidence type="ECO:0000259" key="8">
    <source>
        <dbReference type="PROSITE" id="PS50850"/>
    </source>
</evidence>
<proteinExistence type="inferred from homology"/>
<accession>A0A8K0T8T9</accession>
<feature type="transmembrane region" description="Helical" evidence="7">
    <location>
        <begin position="376"/>
        <end position="396"/>
    </location>
</feature>
<gene>
    <name evidence="9" type="ORF">B0I35DRAFT_404649</name>
</gene>
<comment type="similarity">
    <text evidence="2">Belongs to the major facilitator superfamily. TCR/Tet family.</text>
</comment>
<keyword evidence="4 7" id="KW-1133">Transmembrane helix</keyword>